<evidence type="ECO:0000313" key="2">
    <source>
        <dbReference type="Proteomes" id="UP000539313"/>
    </source>
</evidence>
<proteinExistence type="predicted"/>
<sequence>MIVSPSSPSLSPAPLPGTAGPAAVSVEQCVRRVRAVEILVRQPLNRLPVLRWHVTDDGALHGTPLDRRSARDDFTAWARHLRLTTQRERCRRGRRHLRARGLVDGIVITISARAERCCRRGP</sequence>
<keyword evidence="2" id="KW-1185">Reference proteome</keyword>
<protein>
    <submittedName>
        <fullName evidence="1">Uncharacterized protein</fullName>
    </submittedName>
</protein>
<reference evidence="1 2" key="1">
    <citation type="submission" date="2020-08" db="EMBL/GenBank/DDBJ databases">
        <title>Sequencing the genomes of 1000 actinobacteria strains.</title>
        <authorList>
            <person name="Klenk H.-P."/>
        </authorList>
    </citation>
    <scope>NUCLEOTIDE SEQUENCE [LARGE SCALE GENOMIC DNA]</scope>
    <source>
        <strain evidence="1 2">DSM 45823</strain>
    </source>
</reference>
<dbReference type="RefSeq" id="WP_182706908.1">
    <property type="nucleotide sequence ID" value="NZ_JACJII010000001.1"/>
</dbReference>
<organism evidence="1 2">
    <name type="scientific">Thermomonospora cellulosilytica</name>
    <dbReference type="NCBI Taxonomy" id="1411118"/>
    <lineage>
        <taxon>Bacteria</taxon>
        <taxon>Bacillati</taxon>
        <taxon>Actinomycetota</taxon>
        <taxon>Actinomycetes</taxon>
        <taxon>Streptosporangiales</taxon>
        <taxon>Thermomonosporaceae</taxon>
        <taxon>Thermomonospora</taxon>
    </lineage>
</organism>
<gene>
    <name evidence="1" type="ORF">HNR21_004730</name>
</gene>
<dbReference type="EMBL" id="JACJII010000001">
    <property type="protein sequence ID" value="MBA9005848.1"/>
    <property type="molecule type" value="Genomic_DNA"/>
</dbReference>
<evidence type="ECO:0000313" key="1">
    <source>
        <dbReference type="EMBL" id="MBA9005848.1"/>
    </source>
</evidence>
<dbReference type="AlphaFoldDB" id="A0A7W3R9Y3"/>
<name>A0A7W3R9Y3_9ACTN</name>
<dbReference type="Proteomes" id="UP000539313">
    <property type="component" value="Unassembled WGS sequence"/>
</dbReference>
<comment type="caution">
    <text evidence="1">The sequence shown here is derived from an EMBL/GenBank/DDBJ whole genome shotgun (WGS) entry which is preliminary data.</text>
</comment>
<accession>A0A7W3R9Y3</accession>